<name>A0ACA9Q7Y3_9GLOM</name>
<comment type="caution">
    <text evidence="1">The sequence shown here is derived from an EMBL/GenBank/DDBJ whole genome shotgun (WGS) entry which is preliminary data.</text>
</comment>
<organism evidence="1 2">
    <name type="scientific">Racocetra persica</name>
    <dbReference type="NCBI Taxonomy" id="160502"/>
    <lineage>
        <taxon>Eukaryota</taxon>
        <taxon>Fungi</taxon>
        <taxon>Fungi incertae sedis</taxon>
        <taxon>Mucoromycota</taxon>
        <taxon>Glomeromycotina</taxon>
        <taxon>Glomeromycetes</taxon>
        <taxon>Diversisporales</taxon>
        <taxon>Gigasporaceae</taxon>
        <taxon>Racocetra</taxon>
    </lineage>
</organism>
<sequence length="106" mass="12047">DDSEILHIWNRPKDEYSKRKSTPQVALVEGGKRIFRVRFIWNSVFWYITGLWIFMLDISKPGTLGCHVGYPVNVEFAAMSSSNFSSPINDNKIVVRAKNDAITAIA</sequence>
<dbReference type="EMBL" id="CAJVQC010028958">
    <property type="protein sequence ID" value="CAG8741235.1"/>
    <property type="molecule type" value="Genomic_DNA"/>
</dbReference>
<accession>A0ACA9Q7Y3</accession>
<reference evidence="1" key="1">
    <citation type="submission" date="2021-06" db="EMBL/GenBank/DDBJ databases">
        <authorList>
            <person name="Kallberg Y."/>
            <person name="Tangrot J."/>
            <person name="Rosling A."/>
        </authorList>
    </citation>
    <scope>NUCLEOTIDE SEQUENCE</scope>
    <source>
        <strain evidence="1">MA461A</strain>
    </source>
</reference>
<evidence type="ECO:0000313" key="2">
    <source>
        <dbReference type="Proteomes" id="UP000789920"/>
    </source>
</evidence>
<feature type="non-terminal residue" evidence="1">
    <location>
        <position position="1"/>
    </location>
</feature>
<proteinExistence type="predicted"/>
<protein>
    <submittedName>
        <fullName evidence="1">26056_t:CDS:1</fullName>
    </submittedName>
</protein>
<gene>
    <name evidence="1" type="ORF">RPERSI_LOCUS13177</name>
</gene>
<feature type="non-terminal residue" evidence="1">
    <location>
        <position position="106"/>
    </location>
</feature>
<keyword evidence="2" id="KW-1185">Reference proteome</keyword>
<dbReference type="Proteomes" id="UP000789920">
    <property type="component" value="Unassembled WGS sequence"/>
</dbReference>
<evidence type="ECO:0000313" key="1">
    <source>
        <dbReference type="EMBL" id="CAG8741235.1"/>
    </source>
</evidence>